<gene>
    <name evidence="9" type="primary">LOC115881316</name>
</gene>
<evidence type="ECO:0000256" key="5">
    <source>
        <dbReference type="ARBA" id="ARBA00023136"/>
    </source>
</evidence>
<dbReference type="GO" id="GO:0012505">
    <property type="term" value="C:endomembrane system"/>
    <property type="evidence" value="ECO:0007669"/>
    <property type="project" value="UniProtKB-SubCell"/>
</dbReference>
<proteinExistence type="inferred from homology"/>
<dbReference type="Proteomes" id="UP000504635">
    <property type="component" value="Unplaced"/>
</dbReference>
<evidence type="ECO:0000259" key="7">
    <source>
        <dbReference type="Pfam" id="PF10277"/>
    </source>
</evidence>
<dbReference type="PANTHER" id="PTHR21324:SF2">
    <property type="entry name" value="EG:22E5.9 PROTEIN"/>
    <property type="match status" value="1"/>
</dbReference>
<feature type="transmembrane region" description="Helical" evidence="6">
    <location>
        <begin position="207"/>
        <end position="227"/>
    </location>
</feature>
<feature type="transmembrane region" description="Helical" evidence="6">
    <location>
        <begin position="161"/>
        <end position="187"/>
    </location>
</feature>
<organism evidence="8 9">
    <name type="scientific">Sitophilus oryzae</name>
    <name type="common">Rice weevil</name>
    <name type="synonym">Curculio oryzae</name>
    <dbReference type="NCBI Taxonomy" id="7048"/>
    <lineage>
        <taxon>Eukaryota</taxon>
        <taxon>Metazoa</taxon>
        <taxon>Ecdysozoa</taxon>
        <taxon>Arthropoda</taxon>
        <taxon>Hexapoda</taxon>
        <taxon>Insecta</taxon>
        <taxon>Pterygota</taxon>
        <taxon>Neoptera</taxon>
        <taxon>Endopterygota</taxon>
        <taxon>Coleoptera</taxon>
        <taxon>Polyphaga</taxon>
        <taxon>Cucujiformia</taxon>
        <taxon>Curculionidae</taxon>
        <taxon>Dryophthorinae</taxon>
        <taxon>Sitophilus</taxon>
    </lineage>
</organism>
<reference evidence="9" key="1">
    <citation type="submission" date="2025-08" db="UniProtKB">
        <authorList>
            <consortium name="RefSeq"/>
        </authorList>
    </citation>
    <scope>IDENTIFICATION</scope>
    <source>
        <tissue evidence="9">Gonads</tissue>
    </source>
</reference>
<keyword evidence="4 6" id="KW-1133">Transmembrane helix</keyword>
<dbReference type="RefSeq" id="XP_030754611.1">
    <property type="nucleotide sequence ID" value="XM_030898751.1"/>
</dbReference>
<dbReference type="GeneID" id="115881316"/>
<dbReference type="InterPro" id="IPR019402">
    <property type="entry name" value="CWH43_N"/>
</dbReference>
<feature type="transmembrane region" description="Helical" evidence="6">
    <location>
        <begin position="119"/>
        <end position="140"/>
    </location>
</feature>
<evidence type="ECO:0000313" key="9">
    <source>
        <dbReference type="RefSeq" id="XP_030754611.1"/>
    </source>
</evidence>
<protein>
    <submittedName>
        <fullName evidence="9">DNA damage-regulated autophagy modulator protein 2-like</fullName>
    </submittedName>
</protein>
<feature type="transmembrane region" description="Helical" evidence="6">
    <location>
        <begin position="91"/>
        <end position="113"/>
    </location>
</feature>
<sequence>MSMRYIYILPLIEGLWFIVAFIITYTIAVTRNDIPAVFPYISDTGVWYIEKCIFSFAMGIGALLLLSVLYIRYMQVKEILKNDEEKSFDPYIAVANKISMYLGIIAALGVFIVGCVQEVPFLIIHLTAAAVSFTLGWLVLVLQTYVSFKLYPAVGSRTVNIIRGIITFIVGISMATTSSFGGLSLLFFTGRDITQWTPKSGAYEMHLISTVFEWILVFGVIFFFAMYSHDFKHLVLYKPKINLRGAV</sequence>
<evidence type="ECO:0000256" key="4">
    <source>
        <dbReference type="ARBA" id="ARBA00022989"/>
    </source>
</evidence>
<comment type="subcellular location">
    <subcellularLocation>
        <location evidence="1">Endomembrane system</location>
        <topology evidence="1">Multi-pass membrane protein</topology>
    </subcellularLocation>
</comment>
<dbReference type="PANTHER" id="PTHR21324">
    <property type="entry name" value="FASTING-INDUCIBLE INTEGRAL MEMBRANE PROTEIN TM6P1-RELATED"/>
    <property type="match status" value="1"/>
</dbReference>
<evidence type="ECO:0000256" key="6">
    <source>
        <dbReference type="SAM" id="Phobius"/>
    </source>
</evidence>
<feature type="transmembrane region" description="Helical" evidence="6">
    <location>
        <begin position="48"/>
        <end position="71"/>
    </location>
</feature>
<comment type="similarity">
    <text evidence="2">Belongs to the DRAM/TMEM150 family.</text>
</comment>
<keyword evidence="3 6" id="KW-0812">Transmembrane</keyword>
<dbReference type="KEGG" id="soy:115881316"/>
<keyword evidence="8" id="KW-1185">Reference proteome</keyword>
<keyword evidence="5 6" id="KW-0472">Membrane</keyword>
<dbReference type="InterPro" id="IPR050911">
    <property type="entry name" value="DRAM/TMEM150_Autophagy_Mod"/>
</dbReference>
<feature type="transmembrane region" description="Helical" evidence="6">
    <location>
        <begin position="7"/>
        <end position="28"/>
    </location>
</feature>
<dbReference type="Pfam" id="PF10277">
    <property type="entry name" value="Frag1"/>
    <property type="match status" value="1"/>
</dbReference>
<dbReference type="AlphaFoldDB" id="A0A6J2XUA0"/>
<evidence type="ECO:0000256" key="1">
    <source>
        <dbReference type="ARBA" id="ARBA00004127"/>
    </source>
</evidence>
<evidence type="ECO:0000256" key="2">
    <source>
        <dbReference type="ARBA" id="ARBA00006565"/>
    </source>
</evidence>
<dbReference type="InParanoid" id="A0A6J2XUA0"/>
<feature type="domain" description="CWH43-like N-terminal" evidence="7">
    <location>
        <begin position="6"/>
        <end position="233"/>
    </location>
</feature>
<name>A0A6J2XUA0_SITOR</name>
<dbReference type="OrthoDB" id="191706at2759"/>
<evidence type="ECO:0000256" key="3">
    <source>
        <dbReference type="ARBA" id="ARBA00022692"/>
    </source>
</evidence>
<accession>A0A6J2XUA0</accession>
<evidence type="ECO:0000313" key="8">
    <source>
        <dbReference type="Proteomes" id="UP000504635"/>
    </source>
</evidence>